<dbReference type="EMBL" id="HF935475">
    <property type="protein sequence ID" value="CCX30768.1"/>
    <property type="molecule type" value="Genomic_DNA"/>
</dbReference>
<dbReference type="Proteomes" id="UP000018144">
    <property type="component" value="Unassembled WGS sequence"/>
</dbReference>
<name>U4LFV1_PYROM</name>
<keyword evidence="2" id="KW-1185">Reference proteome</keyword>
<organism evidence="1 2">
    <name type="scientific">Pyronema omphalodes (strain CBS 100304)</name>
    <name type="common">Pyronema confluens</name>
    <dbReference type="NCBI Taxonomy" id="1076935"/>
    <lineage>
        <taxon>Eukaryota</taxon>
        <taxon>Fungi</taxon>
        <taxon>Dikarya</taxon>
        <taxon>Ascomycota</taxon>
        <taxon>Pezizomycotina</taxon>
        <taxon>Pezizomycetes</taxon>
        <taxon>Pezizales</taxon>
        <taxon>Pyronemataceae</taxon>
        <taxon>Pyronema</taxon>
    </lineage>
</organism>
<gene>
    <name evidence="1" type="ORF">PCON_09171</name>
</gene>
<protein>
    <submittedName>
        <fullName evidence="1">Uncharacterized protein</fullName>
    </submittedName>
</protein>
<evidence type="ECO:0000313" key="1">
    <source>
        <dbReference type="EMBL" id="CCX30768.1"/>
    </source>
</evidence>
<evidence type="ECO:0000313" key="2">
    <source>
        <dbReference type="Proteomes" id="UP000018144"/>
    </source>
</evidence>
<dbReference type="AlphaFoldDB" id="U4LFV1"/>
<reference evidence="1 2" key="1">
    <citation type="journal article" date="2013" name="PLoS Genet.">
        <title>The genome and development-dependent transcriptomes of Pyronema confluens: a window into fungal evolution.</title>
        <authorList>
            <person name="Traeger S."/>
            <person name="Altegoer F."/>
            <person name="Freitag M."/>
            <person name="Gabaldon T."/>
            <person name="Kempken F."/>
            <person name="Kumar A."/>
            <person name="Marcet-Houben M."/>
            <person name="Poggeler S."/>
            <person name="Stajich J.E."/>
            <person name="Nowrousian M."/>
        </authorList>
    </citation>
    <scope>NUCLEOTIDE SEQUENCE [LARGE SCALE GENOMIC DNA]</scope>
    <source>
        <strain evidence="2">CBS 100304</strain>
        <tissue evidence="1">Vegetative mycelium</tissue>
    </source>
</reference>
<accession>U4LFV1</accession>
<sequence>MLTTSYRACFFPFISSLRSSVSSRFLSSLLSLPFPHPFLLSLRPFSAA</sequence>
<proteinExistence type="predicted"/>